<dbReference type="EMBL" id="BARV01009501">
    <property type="protein sequence ID" value="GAI16644.1"/>
    <property type="molecule type" value="Genomic_DNA"/>
</dbReference>
<keyword evidence="1" id="KW-1133">Transmembrane helix</keyword>
<name>X1ND96_9ZZZZ</name>
<reference evidence="2" key="1">
    <citation type="journal article" date="2014" name="Front. Microbiol.">
        <title>High frequency of phylogenetically diverse reductive dehalogenase-homologous genes in deep subseafloor sedimentary metagenomes.</title>
        <authorList>
            <person name="Kawai M."/>
            <person name="Futagami T."/>
            <person name="Toyoda A."/>
            <person name="Takaki Y."/>
            <person name="Nishi S."/>
            <person name="Hori S."/>
            <person name="Arai W."/>
            <person name="Tsubouchi T."/>
            <person name="Morono Y."/>
            <person name="Uchiyama I."/>
            <person name="Ito T."/>
            <person name="Fujiyama A."/>
            <person name="Inagaki F."/>
            <person name="Takami H."/>
        </authorList>
    </citation>
    <scope>NUCLEOTIDE SEQUENCE</scope>
    <source>
        <strain evidence="2">Expedition CK06-06</strain>
    </source>
</reference>
<dbReference type="AlphaFoldDB" id="X1ND96"/>
<proteinExistence type="predicted"/>
<organism evidence="2">
    <name type="scientific">marine sediment metagenome</name>
    <dbReference type="NCBI Taxonomy" id="412755"/>
    <lineage>
        <taxon>unclassified sequences</taxon>
        <taxon>metagenomes</taxon>
        <taxon>ecological metagenomes</taxon>
    </lineage>
</organism>
<feature type="transmembrane region" description="Helical" evidence="1">
    <location>
        <begin position="6"/>
        <end position="25"/>
    </location>
</feature>
<keyword evidence="1" id="KW-0812">Transmembrane</keyword>
<evidence type="ECO:0000313" key="2">
    <source>
        <dbReference type="EMBL" id="GAI16644.1"/>
    </source>
</evidence>
<protein>
    <submittedName>
        <fullName evidence="2">Uncharacterized protein</fullName>
    </submittedName>
</protein>
<sequence length="69" mass="7810">MSLSGWAKLIIGILFTIGFIVLCAMRIVPAEAYCAVAAGVVTYIVEEWRKEKEITRLLNLRNMKSHEKN</sequence>
<evidence type="ECO:0000256" key="1">
    <source>
        <dbReference type="SAM" id="Phobius"/>
    </source>
</evidence>
<comment type="caution">
    <text evidence="2">The sequence shown here is derived from an EMBL/GenBank/DDBJ whole genome shotgun (WGS) entry which is preliminary data.</text>
</comment>
<gene>
    <name evidence="2" type="ORF">S06H3_18719</name>
</gene>
<accession>X1ND96</accession>
<keyword evidence="1" id="KW-0472">Membrane</keyword>